<organism evidence="1 2">
    <name type="scientific">Drosophila gunungcola</name>
    <name type="common">fruit fly</name>
    <dbReference type="NCBI Taxonomy" id="103775"/>
    <lineage>
        <taxon>Eukaryota</taxon>
        <taxon>Metazoa</taxon>
        <taxon>Ecdysozoa</taxon>
        <taxon>Arthropoda</taxon>
        <taxon>Hexapoda</taxon>
        <taxon>Insecta</taxon>
        <taxon>Pterygota</taxon>
        <taxon>Neoptera</taxon>
        <taxon>Endopterygota</taxon>
        <taxon>Diptera</taxon>
        <taxon>Brachycera</taxon>
        <taxon>Muscomorpha</taxon>
        <taxon>Ephydroidea</taxon>
        <taxon>Drosophilidae</taxon>
        <taxon>Drosophila</taxon>
        <taxon>Sophophora</taxon>
    </lineage>
</organism>
<reference evidence="1" key="1">
    <citation type="journal article" date="2023" name="Genome Biol. Evol.">
        <title>Long-read-based Genome Assembly of Drosophila gunungcola Reveals Fewer Chemosensory Genes in Flower-breeding Species.</title>
        <authorList>
            <person name="Negi A."/>
            <person name="Liao B.Y."/>
            <person name="Yeh S.D."/>
        </authorList>
    </citation>
    <scope>NUCLEOTIDE SEQUENCE</scope>
    <source>
        <strain evidence="1">Sukarami</strain>
    </source>
</reference>
<dbReference type="AlphaFoldDB" id="A0A9Q0BWW0"/>
<evidence type="ECO:0000313" key="1">
    <source>
        <dbReference type="EMBL" id="KAI8046760.1"/>
    </source>
</evidence>
<feature type="non-terminal residue" evidence="1">
    <location>
        <position position="1"/>
    </location>
</feature>
<name>A0A9Q0BWW0_9MUSC</name>
<dbReference type="EMBL" id="JAMKOV010000001">
    <property type="protein sequence ID" value="KAI8046760.1"/>
    <property type="molecule type" value="Genomic_DNA"/>
</dbReference>
<evidence type="ECO:0000313" key="2">
    <source>
        <dbReference type="Proteomes" id="UP001059596"/>
    </source>
</evidence>
<accession>A0A9Q0BWW0</accession>
<dbReference type="Proteomes" id="UP001059596">
    <property type="component" value="Chromosome 3R"/>
</dbReference>
<sequence>QKFNQTSASISSAISVTADRKAHNCRQYFLQCRRKNCFLFCGTVSENRSEILDLLGLPYLIRITTEIGLNALRTRLLKRKRVPEAKGSRQLGDSGKYLSMLQNPSKYHANPLSHFL</sequence>
<protein>
    <submittedName>
        <fullName evidence="1">Uncharacterized protein</fullName>
    </submittedName>
</protein>
<comment type="caution">
    <text evidence="1">The sequence shown here is derived from an EMBL/GenBank/DDBJ whole genome shotgun (WGS) entry which is preliminary data.</text>
</comment>
<feature type="non-terminal residue" evidence="1">
    <location>
        <position position="116"/>
    </location>
</feature>
<keyword evidence="2" id="KW-1185">Reference proteome</keyword>
<proteinExistence type="predicted"/>
<gene>
    <name evidence="1" type="ORF">M5D96_002973</name>
</gene>